<keyword evidence="3" id="KW-1185">Reference proteome</keyword>
<gene>
    <name evidence="2" type="ORF">MHEC_36110</name>
</gene>
<dbReference type="InterPro" id="IPR007372">
    <property type="entry name" value="Lipid/polyisoprenoid-bd_YceI"/>
</dbReference>
<dbReference type="RefSeq" id="WP_048891319.1">
    <property type="nucleotide sequence ID" value="NZ_AP024237.1"/>
</dbReference>
<dbReference type="Proteomes" id="UP000595446">
    <property type="component" value="Chromosome"/>
</dbReference>
<evidence type="ECO:0000256" key="1">
    <source>
        <dbReference type="ARBA" id="ARBA00008812"/>
    </source>
</evidence>
<dbReference type="SUPFAM" id="SSF101874">
    <property type="entry name" value="YceI-like"/>
    <property type="match status" value="1"/>
</dbReference>
<organism evidence="2 3">
    <name type="scientific">Mycobacterium heckeshornense</name>
    <dbReference type="NCBI Taxonomy" id="110505"/>
    <lineage>
        <taxon>Bacteria</taxon>
        <taxon>Bacillati</taxon>
        <taxon>Actinomycetota</taxon>
        <taxon>Actinomycetes</taxon>
        <taxon>Mycobacteriales</taxon>
        <taxon>Mycobacteriaceae</taxon>
        <taxon>Mycobacterium</taxon>
    </lineage>
</organism>
<sequence length="177" mass="19147">MTTVETLLNDPDTAGVWNLVPERSAFTFKIRNVWGLMTVKGRFSDVSGDGQITGKGAVFGRVDIRVASLRTGIGKRDDHLRSGDFFDVERFPEISVVVTALQPTTGNAADLRASFTIKGITAELPLPATIDELGDGSVRVSAKTQVDRAQFGLDWNRFGMIGKTATVSADAVFVRAR</sequence>
<reference evidence="2 3" key="1">
    <citation type="submission" date="2020-12" db="EMBL/GenBank/DDBJ databases">
        <title>Complete genome sequence of Mycobacterium heckeshornense JCM 15655T, closely related to a pathogenic non-tuberculous mycobacterial species Mycobacterium xenopi.</title>
        <authorList>
            <person name="Yoshida M."/>
            <person name="Fukano H."/>
            <person name="Asakura T."/>
            <person name="Suzuki M."/>
            <person name="Hoshino Y."/>
        </authorList>
    </citation>
    <scope>NUCLEOTIDE SEQUENCE [LARGE SCALE GENOMIC DNA]</scope>
    <source>
        <strain evidence="2 3">JCM 15655</strain>
    </source>
</reference>
<dbReference type="InterPro" id="IPR036761">
    <property type="entry name" value="TTHA0802/YceI-like_sf"/>
</dbReference>
<dbReference type="PANTHER" id="PTHR34406:SF1">
    <property type="entry name" value="PROTEIN YCEI"/>
    <property type="match status" value="1"/>
</dbReference>
<dbReference type="Gene3D" id="2.40.128.110">
    <property type="entry name" value="Lipid/polyisoprenoid-binding, YceI-like"/>
    <property type="match status" value="1"/>
</dbReference>
<dbReference type="OrthoDB" id="9811006at2"/>
<accession>A0A2G8B5Y2</accession>
<comment type="similarity">
    <text evidence="1">Belongs to the UPF0312 family.</text>
</comment>
<dbReference type="STRING" id="110505.ACT16_09935"/>
<evidence type="ECO:0000313" key="2">
    <source>
        <dbReference type="EMBL" id="BCO37178.1"/>
    </source>
</evidence>
<protein>
    <submittedName>
        <fullName evidence="2">Uncharacterized protein</fullName>
    </submittedName>
</protein>
<dbReference type="AlphaFoldDB" id="A0A2G8B5Y2"/>
<dbReference type="PANTHER" id="PTHR34406">
    <property type="entry name" value="PROTEIN YCEI"/>
    <property type="match status" value="1"/>
</dbReference>
<proteinExistence type="inferred from homology"/>
<dbReference type="Pfam" id="PF04264">
    <property type="entry name" value="YceI"/>
    <property type="match status" value="1"/>
</dbReference>
<name>A0A2G8B5Y2_9MYCO</name>
<evidence type="ECO:0000313" key="3">
    <source>
        <dbReference type="Proteomes" id="UP000595446"/>
    </source>
</evidence>
<dbReference type="EMBL" id="AP024237">
    <property type="protein sequence ID" value="BCO37178.1"/>
    <property type="molecule type" value="Genomic_DNA"/>
</dbReference>
<dbReference type="SMART" id="SM00867">
    <property type="entry name" value="YceI"/>
    <property type="match status" value="1"/>
</dbReference>